<name>A0A837AG68_9NEIS</name>
<dbReference type="AlphaFoldDB" id="A0A837AG68"/>
<gene>
    <name evidence="3" type="ORF">SALWKB29_2184</name>
</gene>
<feature type="domain" description="CdiA C-terminal tRNase" evidence="2">
    <location>
        <begin position="93"/>
        <end position="215"/>
    </location>
</feature>
<evidence type="ECO:0000256" key="1">
    <source>
        <dbReference type="SAM" id="MobiDB-lite"/>
    </source>
</evidence>
<dbReference type="Proteomes" id="UP000027170">
    <property type="component" value="Unassembled WGS sequence"/>
</dbReference>
<feature type="region of interest" description="Disordered" evidence="1">
    <location>
        <begin position="35"/>
        <end position="58"/>
    </location>
</feature>
<evidence type="ECO:0000313" key="3">
    <source>
        <dbReference type="EMBL" id="KDN13781.1"/>
    </source>
</evidence>
<protein>
    <submittedName>
        <fullName evidence="3">Putative large exoprotein involved in heme utilization or adhesion of ShlA/HecA/FhaA family</fullName>
    </submittedName>
</protein>
<dbReference type="RefSeq" id="WP_037492136.1">
    <property type="nucleotide sequence ID" value="NZ_JFZV01000024.1"/>
</dbReference>
<proteinExistence type="predicted"/>
<accession>A0A837AG68</accession>
<comment type="caution">
    <text evidence="3">The sequence shown here is derived from an EMBL/GenBank/DDBJ whole genome shotgun (WGS) entry which is preliminary data.</text>
</comment>
<evidence type="ECO:0000259" key="2">
    <source>
        <dbReference type="Pfam" id="PF18664"/>
    </source>
</evidence>
<dbReference type="Pfam" id="PF18664">
    <property type="entry name" value="CdiA_C_tRNase"/>
    <property type="match status" value="1"/>
</dbReference>
<keyword evidence="4" id="KW-1185">Reference proteome</keyword>
<feature type="compositionally biased region" description="Low complexity" evidence="1">
    <location>
        <begin position="45"/>
        <end position="55"/>
    </location>
</feature>
<sequence>MAGKELLALNSAEELVTSTGHVIKNAEANAIKNESRGVGKEAGKEAANAGKGANGQIIKNSDGLNEVKINQTPLEGQNRLNTPDLGGSGKLKPAEAASAAQLEPVLGKMERYTPPHGATTGTSPDFVITSGPNKGKTVDAMYTTDKLSQKEIDGLNKFYDKNMSTGNGKIVIQDHLKKADFVPVDFRVLTPANQKIFIDYIKTLPKSQQNKIIIMR</sequence>
<reference evidence="3 4" key="1">
    <citation type="submission" date="2014-03" db="EMBL/GenBank/DDBJ databases">
        <title>The genomes of two eusocial bee gut symbionts.</title>
        <authorList>
            <person name="Kwong W.K."/>
            <person name="Engel P."/>
            <person name="Koch H."/>
            <person name="Moran N.A."/>
        </authorList>
    </citation>
    <scope>NUCLEOTIDE SEQUENCE [LARGE SCALE GENOMIC DNA]</scope>
    <source>
        <strain evidence="4">wkB29</strain>
    </source>
</reference>
<dbReference type="EMBL" id="JFZV01000024">
    <property type="protein sequence ID" value="KDN13781.1"/>
    <property type="molecule type" value="Genomic_DNA"/>
</dbReference>
<evidence type="ECO:0000313" key="4">
    <source>
        <dbReference type="Proteomes" id="UP000027170"/>
    </source>
</evidence>
<organism evidence="3 4">
    <name type="scientific">Snodgrassella communis</name>
    <dbReference type="NCBI Taxonomy" id="2946699"/>
    <lineage>
        <taxon>Bacteria</taxon>
        <taxon>Pseudomonadati</taxon>
        <taxon>Pseudomonadota</taxon>
        <taxon>Betaproteobacteria</taxon>
        <taxon>Neisseriales</taxon>
        <taxon>Neisseriaceae</taxon>
        <taxon>Snodgrassella</taxon>
    </lineage>
</organism>
<feature type="compositionally biased region" description="Basic and acidic residues" evidence="1">
    <location>
        <begin position="35"/>
        <end position="44"/>
    </location>
</feature>
<dbReference type="InterPro" id="IPR041620">
    <property type="entry name" value="CdiA_C_tRNase"/>
</dbReference>
<dbReference type="CDD" id="cd20726">
    <property type="entry name" value="CDI_toxin_BpE479_tRNase-like"/>
    <property type="match status" value="1"/>
</dbReference>